<dbReference type="EMBL" id="JBHFQA010000001">
    <property type="protein sequence ID" value="KAL2104399.1"/>
    <property type="molecule type" value="Genomic_DNA"/>
</dbReference>
<feature type="compositionally biased region" description="Pro residues" evidence="1">
    <location>
        <begin position="17"/>
        <end position="30"/>
    </location>
</feature>
<keyword evidence="3" id="KW-1185">Reference proteome</keyword>
<proteinExistence type="predicted"/>
<gene>
    <name evidence="2" type="ORF">ACEWY4_001267</name>
</gene>
<reference evidence="2 3" key="1">
    <citation type="submission" date="2024-09" db="EMBL/GenBank/DDBJ databases">
        <title>A chromosome-level genome assembly of Gray's grenadier anchovy, Coilia grayii.</title>
        <authorList>
            <person name="Fu Z."/>
        </authorList>
    </citation>
    <scope>NUCLEOTIDE SEQUENCE [LARGE SCALE GENOMIC DNA]</scope>
    <source>
        <strain evidence="2">G4</strain>
        <tissue evidence="2">Muscle</tissue>
    </source>
</reference>
<name>A0ABD1KZ25_9TELE</name>
<evidence type="ECO:0000313" key="3">
    <source>
        <dbReference type="Proteomes" id="UP001591681"/>
    </source>
</evidence>
<dbReference type="Proteomes" id="UP001591681">
    <property type="component" value="Unassembled WGS sequence"/>
</dbReference>
<evidence type="ECO:0000313" key="2">
    <source>
        <dbReference type="EMBL" id="KAL2104399.1"/>
    </source>
</evidence>
<accession>A0ABD1KZ25</accession>
<comment type="caution">
    <text evidence="2">The sequence shown here is derived from an EMBL/GenBank/DDBJ whole genome shotgun (WGS) entry which is preliminary data.</text>
</comment>
<organism evidence="2 3">
    <name type="scientific">Coilia grayii</name>
    <name type="common">Gray's grenadier anchovy</name>
    <dbReference type="NCBI Taxonomy" id="363190"/>
    <lineage>
        <taxon>Eukaryota</taxon>
        <taxon>Metazoa</taxon>
        <taxon>Chordata</taxon>
        <taxon>Craniata</taxon>
        <taxon>Vertebrata</taxon>
        <taxon>Euteleostomi</taxon>
        <taxon>Actinopterygii</taxon>
        <taxon>Neopterygii</taxon>
        <taxon>Teleostei</taxon>
        <taxon>Clupei</taxon>
        <taxon>Clupeiformes</taxon>
        <taxon>Clupeoidei</taxon>
        <taxon>Engraulidae</taxon>
        <taxon>Coilinae</taxon>
        <taxon>Coilia</taxon>
    </lineage>
</organism>
<dbReference type="AlphaFoldDB" id="A0ABD1KZ25"/>
<protein>
    <submittedName>
        <fullName evidence="2">Uncharacterized protein</fullName>
    </submittedName>
</protein>
<evidence type="ECO:0000256" key="1">
    <source>
        <dbReference type="SAM" id="MobiDB-lite"/>
    </source>
</evidence>
<dbReference type="PANTHER" id="PTHR47773">
    <property type="entry name" value="SI:DKEY-9I5.2-RELATED"/>
    <property type="match status" value="1"/>
</dbReference>
<feature type="region of interest" description="Disordered" evidence="1">
    <location>
        <begin position="1"/>
        <end position="64"/>
    </location>
</feature>
<dbReference type="PANTHER" id="PTHR47773:SF1">
    <property type="entry name" value="C2H2-TYPE DOMAIN-CONTAINING PROTEIN"/>
    <property type="match status" value="1"/>
</dbReference>
<sequence>MPKAKPHQTVLSEQPLPVAPALPSSLPPPDRLQVQYEQSHHVAGKRRGEKRRLDFEEPQPGLSKRPIQLMPAAATFYVPPAVSAALVLLVVPAQPQAPSIYSSWVFVPVLPPRAPTMKPILLKKSDKHNGAC</sequence>